<dbReference type="PANTHER" id="PTHR31404">
    <property type="entry name" value="MITOCHONDRIAL GENOME MAINTENANCE PROTEIN MGM101"/>
    <property type="match status" value="1"/>
</dbReference>
<protein>
    <recommendedName>
        <fullName evidence="3">Mitochondrial genome maintenance protein MGM101</fullName>
    </recommendedName>
</protein>
<keyword evidence="6" id="KW-0238">DNA-binding</keyword>
<evidence type="ECO:0000256" key="7">
    <source>
        <dbReference type="ARBA" id="ARBA00023128"/>
    </source>
</evidence>
<dbReference type="OrthoDB" id="17164at2759"/>
<dbReference type="InterPro" id="IPR009446">
    <property type="entry name" value="Mgm101"/>
</dbReference>
<dbReference type="EMBL" id="CAMKVN010000256">
    <property type="protein sequence ID" value="CAI2165889.1"/>
    <property type="molecule type" value="Genomic_DNA"/>
</dbReference>
<proteinExistence type="inferred from homology"/>
<evidence type="ECO:0000256" key="10">
    <source>
        <dbReference type="SAM" id="MobiDB-lite"/>
    </source>
</evidence>
<dbReference type="Proteomes" id="UP001153678">
    <property type="component" value="Unassembled WGS sequence"/>
</dbReference>
<dbReference type="GO" id="GO:0000725">
    <property type="term" value="P:recombinational repair"/>
    <property type="evidence" value="ECO:0007669"/>
    <property type="project" value="TreeGrafter"/>
</dbReference>
<evidence type="ECO:0000256" key="4">
    <source>
        <dbReference type="ARBA" id="ARBA00022763"/>
    </source>
</evidence>
<dbReference type="AlphaFoldDB" id="A0A9W4SDN8"/>
<feature type="compositionally biased region" description="Polar residues" evidence="10">
    <location>
        <begin position="71"/>
        <end position="86"/>
    </location>
</feature>
<keyword evidence="7" id="KW-0496">Mitochondrion</keyword>
<dbReference type="PANTHER" id="PTHR31404:SF0">
    <property type="entry name" value="MITOCHONDRIAL GENOME MAINTENANCE PROTEIN MGM101"/>
    <property type="match status" value="1"/>
</dbReference>
<evidence type="ECO:0000256" key="6">
    <source>
        <dbReference type="ARBA" id="ARBA00023125"/>
    </source>
</evidence>
<comment type="caution">
    <text evidence="11">The sequence shown here is derived from an EMBL/GenBank/DDBJ whole genome shotgun (WGS) entry which is preliminary data.</text>
</comment>
<keyword evidence="12" id="KW-1185">Reference proteome</keyword>
<sequence length="280" mass="31373">MASYVKSSRFENALANVFQQRIRIFAGIRHNTKVTQCNNIMKSLIRQRFYATNSLPSHGSADKPTLDGESENASYLTKSKSNDSSSFLTKSKNDNFSSFAPTTDWSKSFFGLSTKAFPKEAADILLAPIKVEDVECKPDGMLYLPEIKYRRILNKAFGPGGWGLAPRGDNSVSPRTISREFALICHGRLVSVARGEQEYFDPSGLATAAEGAKSNALMRCCKDLGIASELWDPTFIRDFKKQYCEEYFCEHVTTKKKRRIWVKKGSDVEYPYIKSSGGGY</sequence>
<keyword evidence="8" id="KW-0234">DNA repair</keyword>
<evidence type="ECO:0000256" key="1">
    <source>
        <dbReference type="ARBA" id="ARBA00004436"/>
    </source>
</evidence>
<accession>A0A9W4SDN8</accession>
<evidence type="ECO:0000256" key="2">
    <source>
        <dbReference type="ARBA" id="ARBA00007053"/>
    </source>
</evidence>
<feature type="region of interest" description="Disordered" evidence="10">
    <location>
        <begin position="56"/>
        <end position="86"/>
    </location>
</feature>
<comment type="similarity">
    <text evidence="2">Belongs to the MGM101 family.</text>
</comment>
<dbReference type="GO" id="GO:0000262">
    <property type="term" value="C:mitochondrial chromosome"/>
    <property type="evidence" value="ECO:0007669"/>
    <property type="project" value="InterPro"/>
</dbReference>
<comment type="subcellular location">
    <subcellularLocation>
        <location evidence="1">Mitochondrion matrix</location>
        <location evidence="1">Mitochondrion nucleoid</location>
    </subcellularLocation>
</comment>
<reference evidence="11" key="1">
    <citation type="submission" date="2022-08" db="EMBL/GenBank/DDBJ databases">
        <authorList>
            <person name="Kallberg Y."/>
            <person name="Tangrot J."/>
            <person name="Rosling A."/>
        </authorList>
    </citation>
    <scope>NUCLEOTIDE SEQUENCE</scope>
    <source>
        <strain evidence="11">Wild A</strain>
    </source>
</reference>
<evidence type="ECO:0000313" key="12">
    <source>
        <dbReference type="Proteomes" id="UP001153678"/>
    </source>
</evidence>
<dbReference type="Pfam" id="PF06420">
    <property type="entry name" value="Mgm101p"/>
    <property type="match status" value="1"/>
</dbReference>
<evidence type="ECO:0000256" key="5">
    <source>
        <dbReference type="ARBA" id="ARBA00022946"/>
    </source>
</evidence>
<organism evidence="11 12">
    <name type="scientific">Funneliformis geosporum</name>
    <dbReference type="NCBI Taxonomy" id="1117311"/>
    <lineage>
        <taxon>Eukaryota</taxon>
        <taxon>Fungi</taxon>
        <taxon>Fungi incertae sedis</taxon>
        <taxon>Mucoromycota</taxon>
        <taxon>Glomeromycotina</taxon>
        <taxon>Glomeromycetes</taxon>
        <taxon>Glomerales</taxon>
        <taxon>Glomeraceae</taxon>
        <taxon>Funneliformis</taxon>
    </lineage>
</organism>
<evidence type="ECO:0000256" key="9">
    <source>
        <dbReference type="ARBA" id="ARBA00023271"/>
    </source>
</evidence>
<keyword evidence="5" id="KW-0809">Transit peptide</keyword>
<evidence type="ECO:0000256" key="3">
    <source>
        <dbReference type="ARBA" id="ARBA00013628"/>
    </source>
</evidence>
<keyword evidence="9" id="KW-1135">Mitochondrion nucleoid</keyword>
<dbReference type="GO" id="GO:0003697">
    <property type="term" value="F:single-stranded DNA binding"/>
    <property type="evidence" value="ECO:0007669"/>
    <property type="project" value="InterPro"/>
</dbReference>
<gene>
    <name evidence="11" type="ORF">FWILDA_LOCUS2294</name>
</gene>
<dbReference type="GO" id="GO:0036297">
    <property type="term" value="P:interstrand cross-link repair"/>
    <property type="evidence" value="ECO:0007669"/>
    <property type="project" value="TreeGrafter"/>
</dbReference>
<keyword evidence="4" id="KW-0227">DNA damage</keyword>
<name>A0A9W4SDN8_9GLOM</name>
<evidence type="ECO:0000313" key="11">
    <source>
        <dbReference type="EMBL" id="CAI2165889.1"/>
    </source>
</evidence>
<evidence type="ECO:0000256" key="8">
    <source>
        <dbReference type="ARBA" id="ARBA00023204"/>
    </source>
</evidence>